<dbReference type="InterPro" id="IPR014795">
    <property type="entry name" value="TacA_1-like"/>
</dbReference>
<evidence type="ECO:0000313" key="3">
    <source>
        <dbReference type="EMBL" id="EGJ51769.1"/>
    </source>
</evidence>
<dbReference type="SUPFAM" id="SSF47598">
    <property type="entry name" value="Ribbon-helix-helix"/>
    <property type="match status" value="1"/>
</dbReference>
<reference evidence="3 4" key="1">
    <citation type="journal article" date="2011" name="J. Bacteriol.">
        <title>Genome sequence of the mercury-methylating and pleomorphic Desulfovibrio africanus Strain Walvis Bay.</title>
        <authorList>
            <person name="Brown S.D."/>
            <person name="Wall J.D."/>
            <person name="Kucken A.M."/>
            <person name="Gilmour C.C."/>
            <person name="Podar M."/>
            <person name="Brandt C.C."/>
            <person name="Teshima H."/>
            <person name="Detter J.C."/>
            <person name="Han C.S."/>
            <person name="Land M.L."/>
            <person name="Lucas S."/>
            <person name="Han J."/>
            <person name="Pennacchio L."/>
            <person name="Nolan M."/>
            <person name="Pitluck S."/>
            <person name="Woyke T."/>
            <person name="Goodwin L."/>
            <person name="Palumbo A.V."/>
            <person name="Elias D.A."/>
        </authorList>
    </citation>
    <scope>NUCLEOTIDE SEQUENCE [LARGE SCALE GENOMIC DNA]</scope>
    <source>
        <strain evidence="3 4">Walvis Bay</strain>
    </source>
</reference>
<dbReference type="Proteomes" id="UP000007844">
    <property type="component" value="Chromosome"/>
</dbReference>
<dbReference type="HOGENOM" id="CLU_152494_3_2_7"/>
<dbReference type="Pfam" id="PF08681">
    <property type="entry name" value="TacA1"/>
    <property type="match status" value="1"/>
</dbReference>
<dbReference type="KEGG" id="daf:Desaf_3485"/>
<dbReference type="AlphaFoldDB" id="F3YXJ2"/>
<proteinExistence type="inferred from homology"/>
<dbReference type="GO" id="GO:0006355">
    <property type="term" value="P:regulation of DNA-templated transcription"/>
    <property type="evidence" value="ECO:0007669"/>
    <property type="project" value="InterPro"/>
</dbReference>
<comment type="similarity">
    <text evidence="2">Belongs to the TacA antitoxin family.</text>
</comment>
<evidence type="ECO:0000256" key="2">
    <source>
        <dbReference type="ARBA" id="ARBA00049988"/>
    </source>
</evidence>
<protein>
    <recommendedName>
        <fullName evidence="5">DUF1778 domain-containing protein</fullName>
    </recommendedName>
</protein>
<dbReference type="eggNOG" id="COG4453">
    <property type="taxonomic scope" value="Bacteria"/>
</dbReference>
<evidence type="ECO:0000313" key="4">
    <source>
        <dbReference type="Proteomes" id="UP000007844"/>
    </source>
</evidence>
<gene>
    <name evidence="3" type="ORF">Desaf_3485</name>
</gene>
<dbReference type="EMBL" id="CP003221">
    <property type="protein sequence ID" value="EGJ51769.1"/>
    <property type="molecule type" value="Genomic_DNA"/>
</dbReference>
<sequence length="92" mass="10150">MPQRLVEDNSRMSLRIPTEEKALLLRAVALKHTNLTDFVVSSALEAARSVIDQAERLRLSERDSLRALDLLENPPAPNAKLLAAAQALPKLP</sequence>
<keyword evidence="4" id="KW-1185">Reference proteome</keyword>
<dbReference type="Gene3D" id="1.20.5.780">
    <property type="entry name" value="Single helix bin"/>
    <property type="match status" value="1"/>
</dbReference>
<dbReference type="InterPro" id="IPR010985">
    <property type="entry name" value="Ribbon_hlx_hlx"/>
</dbReference>
<dbReference type="PANTHER" id="PTHR35401">
    <property type="entry name" value="COPG FAMILY HELIX-TURN-HELIX PROTEIN-RELATED-RELATED"/>
    <property type="match status" value="1"/>
</dbReference>
<name>F3YXJ2_DESAF</name>
<keyword evidence="1" id="KW-1277">Toxin-antitoxin system</keyword>
<evidence type="ECO:0008006" key="5">
    <source>
        <dbReference type="Google" id="ProtNLM"/>
    </source>
</evidence>
<dbReference type="STRING" id="690850.Desaf_3485"/>
<accession>F3YXJ2</accession>
<evidence type="ECO:0000256" key="1">
    <source>
        <dbReference type="ARBA" id="ARBA00022649"/>
    </source>
</evidence>
<dbReference type="PANTHER" id="PTHR35401:SF2">
    <property type="entry name" value="ABC-TYPE TRANSPORT SYSTEM"/>
    <property type="match status" value="1"/>
</dbReference>
<dbReference type="RefSeq" id="WP_014261383.1">
    <property type="nucleotide sequence ID" value="NC_016629.1"/>
</dbReference>
<organism evidence="3 4">
    <name type="scientific">Desulfocurvibacter africanus subsp. africanus str. Walvis Bay</name>
    <dbReference type="NCBI Taxonomy" id="690850"/>
    <lineage>
        <taxon>Bacteria</taxon>
        <taxon>Pseudomonadati</taxon>
        <taxon>Thermodesulfobacteriota</taxon>
        <taxon>Desulfovibrionia</taxon>
        <taxon>Desulfovibrionales</taxon>
        <taxon>Desulfovibrionaceae</taxon>
        <taxon>Desulfocurvibacter</taxon>
    </lineage>
</organism>